<organism evidence="2 3">
    <name type="scientific">Danaus chrysippus</name>
    <name type="common">African queen</name>
    <dbReference type="NCBI Taxonomy" id="151541"/>
    <lineage>
        <taxon>Eukaryota</taxon>
        <taxon>Metazoa</taxon>
        <taxon>Ecdysozoa</taxon>
        <taxon>Arthropoda</taxon>
        <taxon>Hexapoda</taxon>
        <taxon>Insecta</taxon>
        <taxon>Pterygota</taxon>
        <taxon>Neoptera</taxon>
        <taxon>Endopterygota</taxon>
        <taxon>Lepidoptera</taxon>
        <taxon>Glossata</taxon>
        <taxon>Ditrysia</taxon>
        <taxon>Papilionoidea</taxon>
        <taxon>Nymphalidae</taxon>
        <taxon>Danainae</taxon>
        <taxon>Danaini</taxon>
        <taxon>Danaina</taxon>
        <taxon>Danaus</taxon>
        <taxon>Anosia</taxon>
    </lineage>
</organism>
<evidence type="ECO:0000313" key="3">
    <source>
        <dbReference type="Proteomes" id="UP000789524"/>
    </source>
</evidence>
<comment type="caution">
    <text evidence="2">The sequence shown here is derived from an EMBL/GenBank/DDBJ whole genome shotgun (WGS) entry which is preliminary data.</text>
</comment>
<proteinExistence type="predicted"/>
<feature type="compositionally biased region" description="Polar residues" evidence="1">
    <location>
        <begin position="83"/>
        <end position="98"/>
    </location>
</feature>
<feature type="region of interest" description="Disordered" evidence="1">
    <location>
        <begin position="83"/>
        <end position="109"/>
    </location>
</feature>
<accession>A0A8J2RAX6</accession>
<reference evidence="2" key="1">
    <citation type="submission" date="2021-09" db="EMBL/GenBank/DDBJ databases">
        <authorList>
            <person name="Martin H S."/>
        </authorList>
    </citation>
    <scope>NUCLEOTIDE SEQUENCE</scope>
</reference>
<name>A0A8J2RAX6_9NEOP</name>
<feature type="compositionally biased region" description="Basic and acidic residues" evidence="1">
    <location>
        <begin position="99"/>
        <end position="109"/>
    </location>
</feature>
<evidence type="ECO:0000256" key="1">
    <source>
        <dbReference type="SAM" id="MobiDB-lite"/>
    </source>
</evidence>
<dbReference type="EMBL" id="CAKASE010000083">
    <property type="protein sequence ID" value="CAG9585676.1"/>
    <property type="molecule type" value="Genomic_DNA"/>
</dbReference>
<keyword evidence="3" id="KW-1185">Reference proteome</keyword>
<dbReference type="AlphaFoldDB" id="A0A8J2RAX6"/>
<sequence length="109" mass="12311">MSVAGSGRSMSAQFGSCEFTYGKVLRGVLTEKYDFVLQCEKDWRPPRPLCLTTLLHCYRRPQDQIKTEGLHKLVFYEITEQGESTDLATSRPTRQTLSKSEKPDSHPGG</sequence>
<protein>
    <submittedName>
        <fullName evidence="2">(African queen) hypothetical protein</fullName>
    </submittedName>
</protein>
<evidence type="ECO:0000313" key="2">
    <source>
        <dbReference type="EMBL" id="CAG9585676.1"/>
    </source>
</evidence>
<dbReference type="Proteomes" id="UP000789524">
    <property type="component" value="Unassembled WGS sequence"/>
</dbReference>
<gene>
    <name evidence="2" type="ORF">DCHRY22_LOCUS16038</name>
</gene>